<evidence type="ECO:0000313" key="8">
    <source>
        <dbReference type="Proteomes" id="UP000199005"/>
    </source>
</evidence>
<sequence>FINASGSKRQQPLAKFEPQRRYATLVALAIEGMATVTDEIIDLHDRILGKLFNAAKNKHQQQFQASGKAINAKVRLYGHIGQALIDAKQSGSDPFAAIEAVMSWDAFAESVTEAQKLAQPEDFDFLHRIGESYATLRRYAPEFLDVLKLRAAPAAKNALDAIEVLRGMNTNNARKVPADPPTDFIKPRWQKLVMTDTGIDRRYYELCALSELKNALRSGDIWVQGSRQFKDFEDYLVPPEKFASLKQSSELPLGVATDCDQYLHDRLTLLETQLATVNRMAQANDLPDAIITESGLKITPLDATVPDAAQALIDQMAMVLPHVKITELLLEVDEWTGFTRHFIHLKAGDLAKDKKLLLTTILADAINLGLTKMAESCPGTTYAKLAWLQAWHIRDETYSTALAELVNAQFRHPFAEHWGDGTTSSSDGQKQQGRKHRPYQPEVWKQPRTDFLHPHLRPVRAVSHQGGQRRRARLDLRARWPAVPRVRPAHRGTLHRHGRLHRSCLCPDAPARFPLRAAYPRPGRHQALHPQGRYCL</sequence>
<evidence type="ECO:0000256" key="1">
    <source>
        <dbReference type="ARBA" id="ARBA00009402"/>
    </source>
</evidence>
<dbReference type="NCBIfam" id="NF033527">
    <property type="entry name" value="transpos_Tn3"/>
    <property type="match status" value="1"/>
</dbReference>
<comment type="similarity">
    <text evidence="1">Belongs to the transposase 7 family.</text>
</comment>
<feature type="non-terminal residue" evidence="7">
    <location>
        <position position="1"/>
    </location>
</feature>
<dbReference type="InterPro" id="IPR047653">
    <property type="entry name" value="Tn3-like_transpos"/>
</dbReference>
<keyword evidence="3" id="KW-0238">DNA-binding</keyword>
<evidence type="ECO:0000256" key="3">
    <source>
        <dbReference type="ARBA" id="ARBA00023125"/>
    </source>
</evidence>
<evidence type="ECO:0000259" key="6">
    <source>
        <dbReference type="Pfam" id="PF01526"/>
    </source>
</evidence>
<evidence type="ECO:0000256" key="4">
    <source>
        <dbReference type="ARBA" id="ARBA00023172"/>
    </source>
</evidence>
<keyword evidence="4" id="KW-0233">DNA recombination</keyword>
<dbReference type="EMBL" id="FNYO01000182">
    <property type="protein sequence ID" value="SEJ57128.1"/>
    <property type="molecule type" value="Genomic_DNA"/>
</dbReference>
<name>A0A1H6ZV64_9GAMM</name>
<dbReference type="InterPro" id="IPR002513">
    <property type="entry name" value="Tn3_Tnp_DDE_dom"/>
</dbReference>
<organism evidence="7 8">
    <name type="scientific">Azotobacter beijerinckii</name>
    <dbReference type="NCBI Taxonomy" id="170623"/>
    <lineage>
        <taxon>Bacteria</taxon>
        <taxon>Pseudomonadati</taxon>
        <taxon>Pseudomonadota</taxon>
        <taxon>Gammaproteobacteria</taxon>
        <taxon>Pseudomonadales</taxon>
        <taxon>Pseudomonadaceae</taxon>
        <taxon>Azotobacter</taxon>
    </lineage>
</organism>
<dbReference type="GO" id="GO:0006313">
    <property type="term" value="P:DNA transposition"/>
    <property type="evidence" value="ECO:0007669"/>
    <property type="project" value="InterPro"/>
</dbReference>
<feature type="domain" description="Tn3 transposase DDE" evidence="6">
    <location>
        <begin position="327"/>
        <end position="434"/>
    </location>
</feature>
<proteinExistence type="inferred from homology"/>
<feature type="compositionally biased region" description="Polar residues" evidence="5">
    <location>
        <begin position="421"/>
        <end position="431"/>
    </location>
</feature>
<accession>A0A1H6ZV64</accession>
<protein>
    <submittedName>
        <fullName evidence="7">Tn3 transposase DDE domain-containing protein</fullName>
    </submittedName>
</protein>
<dbReference type="GO" id="GO:0004803">
    <property type="term" value="F:transposase activity"/>
    <property type="evidence" value="ECO:0007669"/>
    <property type="project" value="InterPro"/>
</dbReference>
<reference evidence="7 8" key="1">
    <citation type="submission" date="2016-10" db="EMBL/GenBank/DDBJ databases">
        <authorList>
            <person name="de Groot N.N."/>
        </authorList>
    </citation>
    <scope>NUCLEOTIDE SEQUENCE [LARGE SCALE GENOMIC DNA]</scope>
    <source>
        <strain evidence="7 8">DSM 1041</strain>
    </source>
</reference>
<dbReference type="Proteomes" id="UP000199005">
    <property type="component" value="Unassembled WGS sequence"/>
</dbReference>
<evidence type="ECO:0000313" key="7">
    <source>
        <dbReference type="EMBL" id="SEJ57128.1"/>
    </source>
</evidence>
<dbReference type="AlphaFoldDB" id="A0A1H6ZV64"/>
<evidence type="ECO:0000256" key="5">
    <source>
        <dbReference type="SAM" id="MobiDB-lite"/>
    </source>
</evidence>
<dbReference type="STRING" id="170623.SAMN04244579_04825"/>
<dbReference type="Pfam" id="PF01526">
    <property type="entry name" value="DDE_Tnp_Tn3"/>
    <property type="match status" value="1"/>
</dbReference>
<dbReference type="GO" id="GO:0003677">
    <property type="term" value="F:DNA binding"/>
    <property type="evidence" value="ECO:0007669"/>
    <property type="project" value="UniProtKB-KW"/>
</dbReference>
<gene>
    <name evidence="7" type="ORF">SAMN04244579_04825</name>
</gene>
<keyword evidence="2" id="KW-0815">Transposition</keyword>
<feature type="region of interest" description="Disordered" evidence="5">
    <location>
        <begin position="417"/>
        <end position="441"/>
    </location>
</feature>
<evidence type="ECO:0000256" key="2">
    <source>
        <dbReference type="ARBA" id="ARBA00022578"/>
    </source>
</evidence>